<proteinExistence type="predicted"/>
<reference evidence="1" key="1">
    <citation type="submission" date="2014-01" db="EMBL/GenBank/DDBJ databases">
        <authorList>
            <person name="Brown-Elliot B."/>
            <person name="Wallace R."/>
            <person name="Lenaerts A."/>
            <person name="Ordway D."/>
            <person name="DeGroote M.A."/>
            <person name="Parker T."/>
            <person name="Sizemore C."/>
            <person name="Tallon L.J."/>
            <person name="Sadzewicz L.K."/>
            <person name="Sengamalay N."/>
            <person name="Fraser C.M."/>
            <person name="Hine E."/>
            <person name="Shefchek K.A."/>
            <person name="Das S.P."/>
            <person name="Tettelin H."/>
        </authorList>
    </citation>
    <scope>NUCLEOTIDE SEQUENCE [LARGE SCALE GENOMIC DNA]</scope>
    <source>
        <strain evidence="1">4042</strain>
    </source>
</reference>
<dbReference type="AlphaFoldDB" id="X8E5Y9"/>
<name>X8E5Y9_MYCXE</name>
<comment type="caution">
    <text evidence="1">The sequence shown here is derived from an EMBL/GenBank/DDBJ whole genome shotgun (WGS) entry which is preliminary data.</text>
</comment>
<dbReference type="EMBL" id="JAOB01000006">
    <property type="protein sequence ID" value="EUA76297.1"/>
    <property type="molecule type" value="Genomic_DNA"/>
</dbReference>
<protein>
    <submittedName>
        <fullName evidence="1">Uncharacterized protein</fullName>
    </submittedName>
</protein>
<gene>
    <name evidence="1" type="ORF">I553_7259</name>
</gene>
<organism evidence="1">
    <name type="scientific">Mycobacterium xenopi 4042</name>
    <dbReference type="NCBI Taxonomy" id="1299334"/>
    <lineage>
        <taxon>Bacteria</taxon>
        <taxon>Bacillati</taxon>
        <taxon>Actinomycetota</taxon>
        <taxon>Actinomycetes</taxon>
        <taxon>Mycobacteriales</taxon>
        <taxon>Mycobacteriaceae</taxon>
        <taxon>Mycobacterium</taxon>
    </lineage>
</organism>
<accession>X8E5Y9</accession>
<dbReference type="PATRIC" id="fig|1299334.3.peg.289"/>
<sequence length="48" mass="4912">MPALRLADSAREVHEPLVVLLPEVSAAAAASAMTGLVARRGVLSTDTP</sequence>
<evidence type="ECO:0000313" key="1">
    <source>
        <dbReference type="EMBL" id="EUA76297.1"/>
    </source>
</evidence>